<accession>A0AAN8BPK2</accession>
<name>A0AAN8BPK2_9TELE</name>
<organism evidence="4 5">
    <name type="scientific">Champsocephalus esox</name>
    <name type="common">pike icefish</name>
    <dbReference type="NCBI Taxonomy" id="159716"/>
    <lineage>
        <taxon>Eukaryota</taxon>
        <taxon>Metazoa</taxon>
        <taxon>Chordata</taxon>
        <taxon>Craniata</taxon>
        <taxon>Vertebrata</taxon>
        <taxon>Euteleostomi</taxon>
        <taxon>Actinopterygii</taxon>
        <taxon>Neopterygii</taxon>
        <taxon>Teleostei</taxon>
        <taxon>Neoteleostei</taxon>
        <taxon>Acanthomorphata</taxon>
        <taxon>Eupercaria</taxon>
        <taxon>Perciformes</taxon>
        <taxon>Notothenioidei</taxon>
        <taxon>Channichthyidae</taxon>
        <taxon>Champsocephalus</taxon>
    </lineage>
</organism>
<evidence type="ECO:0000256" key="3">
    <source>
        <dbReference type="SAM" id="MobiDB-lite"/>
    </source>
</evidence>
<proteinExistence type="predicted"/>
<comment type="caution">
    <text evidence="4">The sequence shown here is derived from an EMBL/GenBank/DDBJ whole genome shotgun (WGS) entry which is preliminary data.</text>
</comment>
<comment type="subcellular location">
    <subcellularLocation>
        <location evidence="1">Cytoplasm</location>
    </subcellularLocation>
</comment>
<dbReference type="PANTHER" id="PTHR23175:SF16">
    <property type="entry name" value="RHO GTPASE-ACTIVATING PROTEIN 21"/>
    <property type="match status" value="1"/>
</dbReference>
<dbReference type="AlphaFoldDB" id="A0AAN8BPK2"/>
<dbReference type="Gene3D" id="2.30.42.10">
    <property type="match status" value="1"/>
</dbReference>
<gene>
    <name evidence="4" type="ORF">CesoFtcFv8_015101</name>
</gene>
<reference evidence="4 5" key="1">
    <citation type="journal article" date="2023" name="Mol. Biol. Evol.">
        <title>Genomics of Secondarily Temperate Adaptation in the Only Non-Antarctic Icefish.</title>
        <authorList>
            <person name="Rivera-Colon A.G."/>
            <person name="Rayamajhi N."/>
            <person name="Minhas B.F."/>
            <person name="Madrigal G."/>
            <person name="Bilyk K.T."/>
            <person name="Yoon V."/>
            <person name="Hune M."/>
            <person name="Gregory S."/>
            <person name="Cheng C.H.C."/>
            <person name="Catchen J.M."/>
        </authorList>
    </citation>
    <scope>NUCLEOTIDE SEQUENCE [LARGE SCALE GENOMIC DNA]</scope>
    <source>
        <strain evidence="4">JC2023a</strain>
    </source>
</reference>
<feature type="compositionally biased region" description="Polar residues" evidence="3">
    <location>
        <begin position="31"/>
        <end position="40"/>
    </location>
</feature>
<dbReference type="EMBL" id="JAULUE010002057">
    <property type="protein sequence ID" value="KAK5889066.1"/>
    <property type="molecule type" value="Genomic_DNA"/>
</dbReference>
<evidence type="ECO:0000256" key="1">
    <source>
        <dbReference type="ARBA" id="ARBA00004496"/>
    </source>
</evidence>
<dbReference type="Proteomes" id="UP001335648">
    <property type="component" value="Unassembled WGS sequence"/>
</dbReference>
<dbReference type="GO" id="GO:0005737">
    <property type="term" value="C:cytoplasm"/>
    <property type="evidence" value="ECO:0007669"/>
    <property type="project" value="UniProtKB-SubCell"/>
</dbReference>
<evidence type="ECO:0000313" key="5">
    <source>
        <dbReference type="Proteomes" id="UP001335648"/>
    </source>
</evidence>
<evidence type="ECO:0000313" key="4">
    <source>
        <dbReference type="EMBL" id="KAK5889066.1"/>
    </source>
</evidence>
<feature type="region of interest" description="Disordered" evidence="3">
    <location>
        <begin position="1"/>
        <end position="45"/>
    </location>
</feature>
<evidence type="ECO:0008006" key="6">
    <source>
        <dbReference type="Google" id="ProtNLM"/>
    </source>
</evidence>
<evidence type="ECO:0000256" key="2">
    <source>
        <dbReference type="ARBA" id="ARBA00022490"/>
    </source>
</evidence>
<keyword evidence="5" id="KW-1185">Reference proteome</keyword>
<dbReference type="PANTHER" id="PTHR23175">
    <property type="entry name" value="PDZ DOMAIN-CONTAINING PROTEIN"/>
    <property type="match status" value="1"/>
</dbReference>
<keyword evidence="2" id="KW-0963">Cytoplasm</keyword>
<sequence length="104" mass="12191">MASHWVHSEDDGRQPARSSFCENESPDWRNSADSPAAQYSTDEEAFSWPRPKTVCLRRTSHGFGFTLRHFIVYPPESTAHFPEEDHGRRGIFWKQHTWMLIVQM</sequence>
<feature type="compositionally biased region" description="Basic and acidic residues" evidence="3">
    <location>
        <begin position="1"/>
        <end position="14"/>
    </location>
</feature>
<dbReference type="InterPro" id="IPR036034">
    <property type="entry name" value="PDZ_sf"/>
</dbReference>
<protein>
    <recommendedName>
        <fullName evidence="6">Rho GTPase-activating protein 21</fullName>
    </recommendedName>
</protein>